<dbReference type="Proteomes" id="UP000264006">
    <property type="component" value="Chromosome"/>
</dbReference>
<dbReference type="InterPro" id="IPR002470">
    <property type="entry name" value="Peptidase_S9A"/>
</dbReference>
<evidence type="ECO:0000259" key="8">
    <source>
        <dbReference type="Pfam" id="PF02897"/>
    </source>
</evidence>
<evidence type="ECO:0000256" key="5">
    <source>
        <dbReference type="ARBA" id="ARBA00022825"/>
    </source>
</evidence>
<dbReference type="InterPro" id="IPR029058">
    <property type="entry name" value="AB_hydrolase_fold"/>
</dbReference>
<dbReference type="GO" id="GO:0004252">
    <property type="term" value="F:serine-type endopeptidase activity"/>
    <property type="evidence" value="ECO:0007669"/>
    <property type="project" value="UniProtKB-EC"/>
</dbReference>
<dbReference type="GO" id="GO:0070012">
    <property type="term" value="F:oligopeptidase activity"/>
    <property type="evidence" value="ECO:0007669"/>
    <property type="project" value="TreeGrafter"/>
</dbReference>
<evidence type="ECO:0000313" key="9">
    <source>
        <dbReference type="EMBL" id="AXV06316.1"/>
    </source>
</evidence>
<feature type="domain" description="Peptidase S9 prolyl oligopeptidase catalytic" evidence="7">
    <location>
        <begin position="464"/>
        <end position="677"/>
    </location>
</feature>
<keyword evidence="10" id="KW-1185">Reference proteome</keyword>
<comment type="catalytic activity">
    <reaction evidence="1">
        <text>Hydrolysis of Pro-|-Xaa &gt;&gt; Ala-|-Xaa in oligopeptides.</text>
        <dbReference type="EC" id="3.4.21.26"/>
    </reaction>
</comment>
<dbReference type="InterPro" id="IPR001375">
    <property type="entry name" value="Peptidase_S9_cat"/>
</dbReference>
<feature type="domain" description="Peptidase S9A N-terminal" evidence="8">
    <location>
        <begin position="4"/>
        <end position="400"/>
    </location>
</feature>
<name>A0A346XVR9_9ACTN</name>
<dbReference type="PRINTS" id="PR00862">
    <property type="entry name" value="PROLIGOPTASE"/>
</dbReference>
<evidence type="ECO:0000313" key="10">
    <source>
        <dbReference type="Proteomes" id="UP000264006"/>
    </source>
</evidence>
<dbReference type="InterPro" id="IPR023302">
    <property type="entry name" value="Pept_S9A_N"/>
</dbReference>
<evidence type="ECO:0000256" key="4">
    <source>
        <dbReference type="ARBA" id="ARBA00022801"/>
    </source>
</evidence>
<protein>
    <recommendedName>
        <fullName evidence="2">prolyl oligopeptidase</fullName>
        <ecNumber evidence="2">3.4.21.26</ecNumber>
    </recommendedName>
</protein>
<dbReference type="AlphaFoldDB" id="A0A346XVR9"/>
<dbReference type="GO" id="GO:0005829">
    <property type="term" value="C:cytosol"/>
    <property type="evidence" value="ECO:0007669"/>
    <property type="project" value="TreeGrafter"/>
</dbReference>
<evidence type="ECO:0000256" key="1">
    <source>
        <dbReference type="ARBA" id="ARBA00001070"/>
    </source>
</evidence>
<dbReference type="SUPFAM" id="SSF53474">
    <property type="entry name" value="alpha/beta-Hydrolases"/>
    <property type="match status" value="1"/>
</dbReference>
<accession>A0A346XVR9</accession>
<proteinExistence type="predicted"/>
<dbReference type="PANTHER" id="PTHR42881">
    <property type="entry name" value="PROLYL ENDOPEPTIDASE"/>
    <property type="match status" value="1"/>
</dbReference>
<keyword evidence="5" id="KW-0720">Serine protease</keyword>
<dbReference type="SUPFAM" id="SSF50993">
    <property type="entry name" value="Peptidase/esterase 'gauge' domain"/>
    <property type="match status" value="1"/>
</dbReference>
<reference evidence="9 10" key="1">
    <citation type="submission" date="2018-09" db="EMBL/GenBank/DDBJ databases">
        <title>Complete genome sequence of Euzebya sp. DY32-46 isolated from seawater of Pacific Ocean.</title>
        <authorList>
            <person name="Xu L."/>
            <person name="Wu Y.-H."/>
            <person name="Xu X.-W."/>
        </authorList>
    </citation>
    <scope>NUCLEOTIDE SEQUENCE [LARGE SCALE GENOMIC DNA]</scope>
    <source>
        <strain evidence="9 10">DY32-46</strain>
    </source>
</reference>
<dbReference type="GO" id="GO:0006508">
    <property type="term" value="P:proteolysis"/>
    <property type="evidence" value="ECO:0007669"/>
    <property type="project" value="UniProtKB-KW"/>
</dbReference>
<dbReference type="RefSeq" id="WP_114590995.1">
    <property type="nucleotide sequence ID" value="NZ_CP031165.1"/>
</dbReference>
<evidence type="ECO:0000256" key="2">
    <source>
        <dbReference type="ARBA" id="ARBA00011897"/>
    </source>
</evidence>
<sequence>MPAPATRRDETVVDVIHGVSVADPYRWLEDQESPEVAEWVAAQKAVTDAHLADIPQRGELRERLAAVWDHPKLGVPWHRGDTWLQMRNSGVQEQPVLWTADAPDAEGRVLLDPTELSEDGTVSLADVALSPDGRLLAYGTSDGGSDWITWHVRDVATGTDLPDEVRWAKFASAAWLPDSSGFFYGAYDPPAAGTEMAATNTHHQLRLHRLGDDGPDPVVHRRDDEPEWGFSPTVTEDGRWLVVTIWQGTEPRTRLHLASLDGDPAQPDIRPWLDDFDGEYGVVGNDGDTMFVRTDAGAPAGRLLAVDANDPARRTEVLPERPEVLVAVRWVGGRFVVVRLVDAVHELAVHDRDGGRATVVELPDLASVGSITGRRDDTAVHLSLSSFTSAAGVHRLDLTADPPVLQEVIPSPAGVPDAVTERVMVPSTDGAVVPMFLVRGADATGPRPTILYGYGGFGIPLTPEFRLWWTAWLERGGIIAVGCFRGGAEYGRAWHDAGRLDQKHHTFDDALACASWLVDEGWTTSPQLAITGGSNGGLTAAASMIRAPEAFGACVPEVGVLDLLRFHRFTIGWGWTSDYGDPDDPEDFPRIHRMSPLHTIAEGACYPPTLVTTADRDDRVVPAHSFKFTAAMQRAQGCDNPVLARIDTRAGHGAGTPTSKVIDARADVLAFLVHHLGDPAGHPTAVSGSGDGRPITRHAEG</sequence>
<dbReference type="Gene3D" id="2.130.10.120">
    <property type="entry name" value="Prolyl oligopeptidase, N-terminal domain"/>
    <property type="match status" value="1"/>
</dbReference>
<dbReference type="InterPro" id="IPR051167">
    <property type="entry name" value="Prolyl_oligopep/macrocyclase"/>
</dbReference>
<evidence type="ECO:0000256" key="6">
    <source>
        <dbReference type="SAM" id="MobiDB-lite"/>
    </source>
</evidence>
<dbReference type="EMBL" id="CP031165">
    <property type="protein sequence ID" value="AXV06316.1"/>
    <property type="molecule type" value="Genomic_DNA"/>
</dbReference>
<dbReference type="Pfam" id="PF02897">
    <property type="entry name" value="Peptidase_S9_N"/>
    <property type="match status" value="1"/>
</dbReference>
<keyword evidence="3" id="KW-0645">Protease</keyword>
<dbReference type="Pfam" id="PF00326">
    <property type="entry name" value="Peptidase_S9"/>
    <property type="match status" value="1"/>
</dbReference>
<dbReference type="Gene3D" id="3.40.50.1820">
    <property type="entry name" value="alpha/beta hydrolase"/>
    <property type="match status" value="1"/>
</dbReference>
<feature type="region of interest" description="Disordered" evidence="6">
    <location>
        <begin position="680"/>
        <end position="701"/>
    </location>
</feature>
<dbReference type="EC" id="3.4.21.26" evidence="2"/>
<dbReference type="OrthoDB" id="9801421at2"/>
<organism evidence="9 10">
    <name type="scientific">Euzebya pacifica</name>
    <dbReference type="NCBI Taxonomy" id="1608957"/>
    <lineage>
        <taxon>Bacteria</taxon>
        <taxon>Bacillati</taxon>
        <taxon>Actinomycetota</taxon>
        <taxon>Nitriliruptoria</taxon>
        <taxon>Euzebyales</taxon>
    </lineage>
</organism>
<evidence type="ECO:0000259" key="7">
    <source>
        <dbReference type="Pfam" id="PF00326"/>
    </source>
</evidence>
<dbReference type="PANTHER" id="PTHR42881:SF2">
    <property type="entry name" value="PROLYL ENDOPEPTIDASE"/>
    <property type="match status" value="1"/>
</dbReference>
<keyword evidence="4" id="KW-0378">Hydrolase</keyword>
<gene>
    <name evidence="9" type="ORF">DVS28_a1624</name>
</gene>
<evidence type="ECO:0000256" key="3">
    <source>
        <dbReference type="ARBA" id="ARBA00022670"/>
    </source>
</evidence>
<dbReference type="KEGG" id="euz:DVS28_a1624"/>